<evidence type="ECO:0000256" key="1">
    <source>
        <dbReference type="SAM" id="MobiDB-lite"/>
    </source>
</evidence>
<dbReference type="AlphaFoldDB" id="A0A166CET0"/>
<feature type="region of interest" description="Disordered" evidence="1">
    <location>
        <begin position="1"/>
        <end position="51"/>
    </location>
</feature>
<sequence length="407" mass="45375">MELSSNAASSSEQPPPSFEEASSSSAHLLVTEDQPLLGASTEEPPPDFAPYDAAYQINKQGNIISHDSHLNEDGEALYRFLLAHTAEPPNVVVKCQGWHNENRVRYVTHQRRGPDGREHSVTHHEVYEEKVTDFAFSINVTQYIVHGPVHWSTPNAEPTYRGKWVTEIIDDLGEQKSPKPKARRAARKWQKSRKVQGLAPWAASPQDAATPISGLRSSKTLREWADDYCASDKIMKEFVYEKVGASSCAHLIVAMIGQVVYGWNFQNLETAIIHTIKSTPYVGQVSVSFDTTGTGVVVRSSGLLARWMDNGWIKFLLIITLIYPIILLFRRFHSRGGGRWTVCGGAYALRASVSDGSKVSAIGMREGEWFRLWENPIRRAVTSGLKSQEPLLRPEEPVGPGMFLDGY</sequence>
<dbReference type="EMBL" id="KV428084">
    <property type="protein sequence ID" value="KZT37376.1"/>
    <property type="molecule type" value="Genomic_DNA"/>
</dbReference>
<evidence type="ECO:0000256" key="2">
    <source>
        <dbReference type="SAM" id="Phobius"/>
    </source>
</evidence>
<dbReference type="OrthoDB" id="203796at2759"/>
<gene>
    <name evidence="3" type="ORF">SISSUDRAFT_987703</name>
</gene>
<organism evidence="3 4">
    <name type="scientific">Sistotremastrum suecicum HHB10207 ss-3</name>
    <dbReference type="NCBI Taxonomy" id="1314776"/>
    <lineage>
        <taxon>Eukaryota</taxon>
        <taxon>Fungi</taxon>
        <taxon>Dikarya</taxon>
        <taxon>Basidiomycota</taxon>
        <taxon>Agaricomycotina</taxon>
        <taxon>Agaricomycetes</taxon>
        <taxon>Sistotremastrales</taxon>
        <taxon>Sistotremastraceae</taxon>
        <taxon>Sistotremastrum</taxon>
    </lineage>
</organism>
<evidence type="ECO:0000313" key="4">
    <source>
        <dbReference type="Proteomes" id="UP000076798"/>
    </source>
</evidence>
<name>A0A166CET0_9AGAM</name>
<keyword evidence="2" id="KW-1133">Transmembrane helix</keyword>
<keyword evidence="2" id="KW-0812">Transmembrane</keyword>
<dbReference type="PANTHER" id="PTHR37848:SF1">
    <property type="entry name" value="SUN DOMAIN-CONTAINING PROTEIN"/>
    <property type="match status" value="1"/>
</dbReference>
<evidence type="ECO:0000313" key="3">
    <source>
        <dbReference type="EMBL" id="KZT37376.1"/>
    </source>
</evidence>
<protein>
    <submittedName>
        <fullName evidence="3">Uncharacterized protein</fullName>
    </submittedName>
</protein>
<feature type="compositionally biased region" description="Low complexity" evidence="1">
    <location>
        <begin position="1"/>
        <end position="26"/>
    </location>
</feature>
<dbReference type="PANTHER" id="PTHR37848">
    <property type="entry name" value="EXPRESSED PROTEIN"/>
    <property type="match status" value="1"/>
</dbReference>
<keyword evidence="2" id="KW-0472">Membrane</keyword>
<feature type="transmembrane region" description="Helical" evidence="2">
    <location>
        <begin position="311"/>
        <end position="329"/>
    </location>
</feature>
<accession>A0A166CET0</accession>
<keyword evidence="4" id="KW-1185">Reference proteome</keyword>
<dbReference type="Proteomes" id="UP000076798">
    <property type="component" value="Unassembled WGS sequence"/>
</dbReference>
<reference evidence="3 4" key="1">
    <citation type="journal article" date="2016" name="Mol. Biol. Evol.">
        <title>Comparative Genomics of Early-Diverging Mushroom-Forming Fungi Provides Insights into the Origins of Lignocellulose Decay Capabilities.</title>
        <authorList>
            <person name="Nagy L.G."/>
            <person name="Riley R."/>
            <person name="Tritt A."/>
            <person name="Adam C."/>
            <person name="Daum C."/>
            <person name="Floudas D."/>
            <person name="Sun H."/>
            <person name="Yadav J.S."/>
            <person name="Pangilinan J."/>
            <person name="Larsson K.H."/>
            <person name="Matsuura K."/>
            <person name="Barry K."/>
            <person name="Labutti K."/>
            <person name="Kuo R."/>
            <person name="Ohm R.A."/>
            <person name="Bhattacharya S.S."/>
            <person name="Shirouzu T."/>
            <person name="Yoshinaga Y."/>
            <person name="Martin F.M."/>
            <person name="Grigoriev I.V."/>
            <person name="Hibbett D.S."/>
        </authorList>
    </citation>
    <scope>NUCLEOTIDE SEQUENCE [LARGE SCALE GENOMIC DNA]</scope>
    <source>
        <strain evidence="3 4">HHB10207 ss-3</strain>
    </source>
</reference>
<proteinExistence type="predicted"/>